<dbReference type="InterPro" id="IPR017871">
    <property type="entry name" value="ABC_transporter-like_CS"/>
</dbReference>
<dbReference type="InterPro" id="IPR036640">
    <property type="entry name" value="ABC1_TM_sf"/>
</dbReference>
<feature type="domain" description="ABC transmembrane type-1" evidence="11">
    <location>
        <begin position="92"/>
        <end position="357"/>
    </location>
</feature>
<evidence type="ECO:0000256" key="5">
    <source>
        <dbReference type="ARBA" id="ARBA00022840"/>
    </source>
</evidence>
<evidence type="ECO:0000259" key="11">
    <source>
        <dbReference type="PROSITE" id="PS50929"/>
    </source>
</evidence>
<evidence type="ECO:0000256" key="7">
    <source>
        <dbReference type="ARBA" id="ARBA00023136"/>
    </source>
</evidence>
<feature type="domain" description="ABC transmembrane type-1" evidence="11">
    <location>
        <begin position="738"/>
        <end position="876"/>
    </location>
</feature>
<evidence type="ECO:0000256" key="6">
    <source>
        <dbReference type="ARBA" id="ARBA00022989"/>
    </source>
</evidence>
<dbReference type="Gene3D" id="3.40.50.300">
    <property type="entry name" value="P-loop containing nucleotide triphosphate hydrolases"/>
    <property type="match status" value="1"/>
</dbReference>
<keyword evidence="2" id="KW-0813">Transport</keyword>
<comment type="subcellular location">
    <subcellularLocation>
        <location evidence="1">Membrane</location>
    </subcellularLocation>
</comment>
<feature type="transmembrane region" description="Helical" evidence="9">
    <location>
        <begin position="940"/>
        <end position="960"/>
    </location>
</feature>
<dbReference type="Proteomes" id="UP001189429">
    <property type="component" value="Unassembled WGS sequence"/>
</dbReference>
<dbReference type="InterPro" id="IPR050173">
    <property type="entry name" value="ABC_transporter_C-like"/>
</dbReference>
<sequence length="995" mass="106401">MGAASPPEAFASQQHPLEEAGAASRWLLIWLWPLLRLGQRRPLSDQDVWPVPRPAQGARVAARLWRCWSAPAGAKRRSLPRALSLAWARALAWAALAGAAGTLLMELPPLLMGQVLECLLREGDELRGWAFVAASSACIACTGLVIACVHRLHSALGVEVRSALACAVYHQVLRLGGGTCARIGSHALSSFCSTLVSVDCERAYILCHYGLFLWIDFLMVTACLLLLVLVLGPAGLGGCAVLVGGTLVQRVFMGWLVSARRDMQAASDRRLAATQELLENIRSIKMMGLEGVLSERICGERGVELARQRRVLLLRALNGSFTYCLVHLSLLAVLVVARQGQQQVTLPGLFAALALLNANRVVFMVIPFELAALSEGLASLGRVQGFLREERSTGGGAGPEDAARPPPTDATAEPEPARLQVADGVFAWASGGAQGRPGRDELRAPGLEVRPGELAVVVGTSGGGKSSLCSALLGWMPRVSGELEGGAAGPVAFCPQEPWVLSGTVRENVLGHAGGDEERLWQALRLAALEEEVRALPGGADCEIGFRGLNLSGGQKARLALARALALQGARAYVLDDALSSLDQATAEALVEGTVLGHLAGRTRVAVLNSHYEALLPHAQVIVLVEQGVATAFRRKEEFEATEFAQLLAAGRTERAEHEGEPEGASPSWIARGLPAGVGAEELAAGPPPGGAAPEARAGEVASRLYEAEVRKRGPLHPSVYRDYFGLGGRGGGAATSAALLVLVMVALALPDLVRVFAELYLAQVLEEQGATVDGTALLRFSLMVALTFLLALARALVFTALARRSSRRVHSRLLEGLCRAPIHTFFDVMPPGRLLNFFGKDLDAVDTLLPYQALEFLQDVAVLGTALLVCVVVFPMVPPVEIPWNRSAPALSCIRAAVRSSDGFGWPKDASDTLGHPWGTLARFWTASSMARRRLRRSLKVLLAILPCAFLLLRVRQLYVCSSRELMRTSWGTDPHLRHRLIALSELHYTVLGQ</sequence>
<dbReference type="SMART" id="SM00382">
    <property type="entry name" value="AAA"/>
    <property type="match status" value="1"/>
</dbReference>
<reference evidence="12" key="1">
    <citation type="submission" date="2023-10" db="EMBL/GenBank/DDBJ databases">
        <authorList>
            <person name="Chen Y."/>
            <person name="Shah S."/>
            <person name="Dougan E. K."/>
            <person name="Thang M."/>
            <person name="Chan C."/>
        </authorList>
    </citation>
    <scope>NUCLEOTIDE SEQUENCE [LARGE SCALE GENOMIC DNA]</scope>
</reference>
<accession>A0ABN9XFX3</accession>
<dbReference type="Pfam" id="PF00005">
    <property type="entry name" value="ABC_tran"/>
    <property type="match status" value="1"/>
</dbReference>
<protein>
    <recommendedName>
        <fullName evidence="14">ATP-dependent transporter ycf16</fullName>
    </recommendedName>
</protein>
<evidence type="ECO:0000256" key="9">
    <source>
        <dbReference type="SAM" id="Phobius"/>
    </source>
</evidence>
<evidence type="ECO:0000256" key="3">
    <source>
        <dbReference type="ARBA" id="ARBA00022692"/>
    </source>
</evidence>
<feature type="transmembrane region" description="Helical" evidence="9">
    <location>
        <begin position="738"/>
        <end position="758"/>
    </location>
</feature>
<keyword evidence="5" id="KW-0067">ATP-binding</keyword>
<dbReference type="Pfam" id="PF00664">
    <property type="entry name" value="ABC_membrane"/>
    <property type="match status" value="2"/>
</dbReference>
<dbReference type="PROSITE" id="PS50929">
    <property type="entry name" value="ABC_TM1F"/>
    <property type="match status" value="2"/>
</dbReference>
<keyword evidence="13" id="KW-1185">Reference proteome</keyword>
<proteinExistence type="predicted"/>
<dbReference type="SUPFAM" id="SSF52540">
    <property type="entry name" value="P-loop containing nucleoside triphosphate hydrolases"/>
    <property type="match status" value="1"/>
</dbReference>
<dbReference type="PANTHER" id="PTHR24223">
    <property type="entry name" value="ATP-BINDING CASSETTE SUB-FAMILY C"/>
    <property type="match status" value="1"/>
</dbReference>
<organism evidence="12 13">
    <name type="scientific">Prorocentrum cordatum</name>
    <dbReference type="NCBI Taxonomy" id="2364126"/>
    <lineage>
        <taxon>Eukaryota</taxon>
        <taxon>Sar</taxon>
        <taxon>Alveolata</taxon>
        <taxon>Dinophyceae</taxon>
        <taxon>Prorocentrales</taxon>
        <taxon>Prorocentraceae</taxon>
        <taxon>Prorocentrum</taxon>
    </lineage>
</organism>
<evidence type="ECO:0000256" key="8">
    <source>
        <dbReference type="SAM" id="MobiDB-lite"/>
    </source>
</evidence>
<name>A0ABN9XFX3_9DINO</name>
<evidence type="ECO:0000259" key="10">
    <source>
        <dbReference type="PROSITE" id="PS50893"/>
    </source>
</evidence>
<keyword evidence="4" id="KW-0547">Nucleotide-binding</keyword>
<keyword evidence="3 9" id="KW-0812">Transmembrane</keyword>
<dbReference type="Gene3D" id="1.20.1560.10">
    <property type="entry name" value="ABC transporter type 1, transmembrane domain"/>
    <property type="match status" value="2"/>
</dbReference>
<feature type="transmembrane region" description="Helical" evidence="9">
    <location>
        <begin position="778"/>
        <end position="803"/>
    </location>
</feature>
<evidence type="ECO:0000313" key="13">
    <source>
        <dbReference type="Proteomes" id="UP001189429"/>
    </source>
</evidence>
<feature type="transmembrane region" description="Helical" evidence="9">
    <location>
        <begin position="85"/>
        <end position="105"/>
    </location>
</feature>
<evidence type="ECO:0008006" key="14">
    <source>
        <dbReference type="Google" id="ProtNLM"/>
    </source>
</evidence>
<feature type="transmembrane region" description="Helical" evidence="9">
    <location>
        <begin position="349"/>
        <end position="372"/>
    </location>
</feature>
<evidence type="ECO:0000256" key="4">
    <source>
        <dbReference type="ARBA" id="ARBA00022741"/>
    </source>
</evidence>
<dbReference type="InterPro" id="IPR027417">
    <property type="entry name" value="P-loop_NTPase"/>
</dbReference>
<evidence type="ECO:0000256" key="2">
    <source>
        <dbReference type="ARBA" id="ARBA00022448"/>
    </source>
</evidence>
<evidence type="ECO:0000313" key="12">
    <source>
        <dbReference type="EMBL" id="CAK0897249.1"/>
    </source>
</evidence>
<dbReference type="PROSITE" id="PS50893">
    <property type="entry name" value="ABC_TRANSPORTER_2"/>
    <property type="match status" value="1"/>
</dbReference>
<dbReference type="PROSITE" id="PS00211">
    <property type="entry name" value="ABC_TRANSPORTER_1"/>
    <property type="match status" value="1"/>
</dbReference>
<comment type="caution">
    <text evidence="12">The sequence shown here is derived from an EMBL/GenBank/DDBJ whole genome shotgun (WGS) entry which is preliminary data.</text>
</comment>
<feature type="transmembrane region" description="Helical" evidence="9">
    <location>
        <begin position="316"/>
        <end position="337"/>
    </location>
</feature>
<dbReference type="SUPFAM" id="SSF90123">
    <property type="entry name" value="ABC transporter transmembrane region"/>
    <property type="match status" value="2"/>
</dbReference>
<feature type="region of interest" description="Disordered" evidence="8">
    <location>
        <begin position="390"/>
        <end position="414"/>
    </location>
</feature>
<gene>
    <name evidence="12" type="ORF">PCOR1329_LOCUS75493</name>
</gene>
<feature type="transmembrane region" description="Helical" evidence="9">
    <location>
        <begin position="129"/>
        <end position="149"/>
    </location>
</feature>
<feature type="transmembrane region" description="Helical" evidence="9">
    <location>
        <begin position="235"/>
        <end position="257"/>
    </location>
</feature>
<feature type="domain" description="ABC transporter" evidence="10">
    <location>
        <begin position="419"/>
        <end position="652"/>
    </location>
</feature>
<dbReference type="InterPro" id="IPR011527">
    <property type="entry name" value="ABC1_TM_dom"/>
</dbReference>
<dbReference type="InterPro" id="IPR003593">
    <property type="entry name" value="AAA+_ATPase"/>
</dbReference>
<keyword evidence="6 9" id="KW-1133">Transmembrane helix</keyword>
<feature type="transmembrane region" description="Helical" evidence="9">
    <location>
        <begin position="211"/>
        <end position="229"/>
    </location>
</feature>
<evidence type="ECO:0000256" key="1">
    <source>
        <dbReference type="ARBA" id="ARBA00004370"/>
    </source>
</evidence>
<dbReference type="EMBL" id="CAUYUJ010020304">
    <property type="protein sequence ID" value="CAK0897249.1"/>
    <property type="molecule type" value="Genomic_DNA"/>
</dbReference>
<dbReference type="InterPro" id="IPR003439">
    <property type="entry name" value="ABC_transporter-like_ATP-bd"/>
</dbReference>
<keyword evidence="7 9" id="KW-0472">Membrane</keyword>